<dbReference type="Pfam" id="PF00076">
    <property type="entry name" value="RRM_1"/>
    <property type="match status" value="1"/>
</dbReference>
<evidence type="ECO:0000256" key="1">
    <source>
        <dbReference type="PROSITE-ProRule" id="PRU00176"/>
    </source>
</evidence>
<dbReference type="SUPFAM" id="SSF54928">
    <property type="entry name" value="RNA-binding domain, RBD"/>
    <property type="match status" value="1"/>
</dbReference>
<dbReference type="InterPro" id="IPR012677">
    <property type="entry name" value="Nucleotide-bd_a/b_plait_sf"/>
</dbReference>
<feature type="region of interest" description="Disordered" evidence="2">
    <location>
        <begin position="353"/>
        <end position="465"/>
    </location>
</feature>
<dbReference type="Proteomes" id="UP000198406">
    <property type="component" value="Unassembled WGS sequence"/>
</dbReference>
<dbReference type="SMART" id="SM00360">
    <property type="entry name" value="RRM"/>
    <property type="match status" value="1"/>
</dbReference>
<reference evidence="4 5" key="1">
    <citation type="journal article" date="2015" name="Plant Cell">
        <title>Oil accumulation by the oleaginous diatom Fistulifera solaris as revealed by the genome and transcriptome.</title>
        <authorList>
            <person name="Tanaka T."/>
            <person name="Maeda Y."/>
            <person name="Veluchamy A."/>
            <person name="Tanaka M."/>
            <person name="Abida H."/>
            <person name="Marechal E."/>
            <person name="Bowler C."/>
            <person name="Muto M."/>
            <person name="Sunaga Y."/>
            <person name="Tanaka M."/>
            <person name="Yoshino T."/>
            <person name="Taniguchi T."/>
            <person name="Fukuda Y."/>
            <person name="Nemoto M."/>
            <person name="Matsumoto M."/>
            <person name="Wong P.S."/>
            <person name="Aburatani S."/>
            <person name="Fujibuchi W."/>
        </authorList>
    </citation>
    <scope>NUCLEOTIDE SEQUENCE [LARGE SCALE GENOMIC DNA]</scope>
    <source>
        <strain evidence="4 5">JPCC DA0580</strain>
    </source>
</reference>
<dbReference type="EMBL" id="BDSP01000048">
    <property type="protein sequence ID" value="GAX12077.1"/>
    <property type="molecule type" value="Genomic_DNA"/>
</dbReference>
<dbReference type="Gene3D" id="3.30.70.330">
    <property type="match status" value="1"/>
</dbReference>
<feature type="region of interest" description="Disordered" evidence="2">
    <location>
        <begin position="1"/>
        <end position="43"/>
    </location>
</feature>
<feature type="compositionally biased region" description="Basic and acidic residues" evidence="2">
    <location>
        <begin position="361"/>
        <end position="378"/>
    </location>
</feature>
<sequence length="465" mass="52160">MSQAIKVEEADAIAPSSNRAESVEKPPFRSGPHDDDSQMDHPRGPLNEQFKFFLANLPPSVTALEMRRHFESYGNVSFVKLIYNKSTGVSMGYGFLYLMDAETDRRVEEYSVRNNFRIRFANFSRIHLQRNDKTRRRPMRESRPPRLPPGVQSNVEELPPLRPGTSPRLRHGHPAGPFPPHPRHGPPRHPRFQPDSHAPYGYQSDPRSYDSGYYDELDPPTAEYYPDQHAVAGHYGPTGGYEDYPQSHDEVGGYNQYTHGHPEQEYSHQHSHHGYGDQEQGYPNSNEQVEYYDGGQYSEAENYQQGEYYEGRHSSEAYSHPQRQHGVAGQEVHYEYSHNQQPAEASYHSRQDYADPNYAYPHDDRHSASDHLDSRAPDGHGSYRPNSGNFRGGARGGFSHGGRGGGTRGGFSHGGAARGGFSHGSGARGGFSHGGGARGEFSHGGRGRGGSGANHQRFQRRDRPY</sequence>
<dbReference type="InterPro" id="IPR000504">
    <property type="entry name" value="RRM_dom"/>
</dbReference>
<proteinExistence type="predicted"/>
<gene>
    <name evidence="4" type="ORF">FisN_8Lh181</name>
</gene>
<dbReference type="AlphaFoldDB" id="A0A1Z5JDK2"/>
<keyword evidence="5" id="KW-1185">Reference proteome</keyword>
<organism evidence="4 5">
    <name type="scientific">Fistulifera solaris</name>
    <name type="common">Oleaginous diatom</name>
    <dbReference type="NCBI Taxonomy" id="1519565"/>
    <lineage>
        <taxon>Eukaryota</taxon>
        <taxon>Sar</taxon>
        <taxon>Stramenopiles</taxon>
        <taxon>Ochrophyta</taxon>
        <taxon>Bacillariophyta</taxon>
        <taxon>Bacillariophyceae</taxon>
        <taxon>Bacillariophycidae</taxon>
        <taxon>Naviculales</taxon>
        <taxon>Naviculaceae</taxon>
        <taxon>Fistulifera</taxon>
    </lineage>
</organism>
<feature type="region of interest" description="Disordered" evidence="2">
    <location>
        <begin position="129"/>
        <end position="290"/>
    </location>
</feature>
<accession>A0A1Z5JDK2</accession>
<dbReference type="InterPro" id="IPR035979">
    <property type="entry name" value="RBD_domain_sf"/>
</dbReference>
<feature type="compositionally biased region" description="Basic residues" evidence="2">
    <location>
        <begin position="181"/>
        <end position="191"/>
    </location>
</feature>
<feature type="domain" description="RRM" evidence="3">
    <location>
        <begin position="50"/>
        <end position="133"/>
    </location>
</feature>
<evidence type="ECO:0000313" key="5">
    <source>
        <dbReference type="Proteomes" id="UP000198406"/>
    </source>
</evidence>
<evidence type="ECO:0000259" key="3">
    <source>
        <dbReference type="PROSITE" id="PS50102"/>
    </source>
</evidence>
<dbReference type="OrthoDB" id="267048at2759"/>
<evidence type="ECO:0000313" key="4">
    <source>
        <dbReference type="EMBL" id="GAX12077.1"/>
    </source>
</evidence>
<keyword evidence="1" id="KW-0694">RNA-binding</keyword>
<name>A0A1Z5JDK2_FISSO</name>
<comment type="caution">
    <text evidence="4">The sequence shown here is derived from an EMBL/GenBank/DDBJ whole genome shotgun (WGS) entry which is preliminary data.</text>
</comment>
<evidence type="ECO:0000256" key="2">
    <source>
        <dbReference type="SAM" id="MobiDB-lite"/>
    </source>
</evidence>
<feature type="compositionally biased region" description="Gly residues" evidence="2">
    <location>
        <begin position="390"/>
        <end position="452"/>
    </location>
</feature>
<feature type="compositionally biased region" description="Basic and acidic residues" evidence="2">
    <location>
        <begin position="21"/>
        <end position="43"/>
    </location>
</feature>
<dbReference type="PROSITE" id="PS50102">
    <property type="entry name" value="RRM"/>
    <property type="match status" value="1"/>
</dbReference>
<protein>
    <recommendedName>
        <fullName evidence="3">RRM domain-containing protein</fullName>
    </recommendedName>
</protein>
<dbReference type="GO" id="GO:0003723">
    <property type="term" value="F:RNA binding"/>
    <property type="evidence" value="ECO:0007669"/>
    <property type="project" value="UniProtKB-UniRule"/>
</dbReference>
<dbReference type="InParanoid" id="A0A1Z5JDK2"/>